<dbReference type="SUPFAM" id="SSF69917">
    <property type="entry name" value="OMPT-like"/>
    <property type="match status" value="1"/>
</dbReference>
<protein>
    <submittedName>
        <fullName evidence="3">Plasminogen activator</fullName>
    </submittedName>
</protein>
<dbReference type="EMBL" id="FSRG01000004">
    <property type="protein sequence ID" value="SIN96342.1"/>
    <property type="molecule type" value="Genomic_DNA"/>
</dbReference>
<dbReference type="RefSeq" id="WP_074216206.1">
    <property type="nucleotide sequence ID" value="NZ_FSRG01000004.1"/>
</dbReference>
<dbReference type="STRING" id="1121457.SAMN02745161_1389"/>
<feature type="signal peptide" evidence="2">
    <location>
        <begin position="1"/>
        <end position="24"/>
    </location>
</feature>
<feature type="active site" evidence="1">
    <location>
        <position position="115"/>
    </location>
</feature>
<feature type="active site" evidence="1">
    <location>
        <position position="237"/>
    </location>
</feature>
<feature type="active site" evidence="1">
    <location>
        <position position="113"/>
    </location>
</feature>
<dbReference type="PRINTS" id="PR00482">
    <property type="entry name" value="OMPTIN"/>
</dbReference>
<feature type="chain" id="PRO_5012432836" evidence="2">
    <location>
        <begin position="25"/>
        <end position="319"/>
    </location>
</feature>
<dbReference type="Gene3D" id="2.40.128.90">
    <property type="entry name" value="OMPT-like"/>
    <property type="match status" value="1"/>
</dbReference>
<reference evidence="4" key="1">
    <citation type="submission" date="2016-11" db="EMBL/GenBank/DDBJ databases">
        <authorList>
            <person name="Varghese N."/>
            <person name="Submissions S."/>
        </authorList>
    </citation>
    <scope>NUCLEOTIDE SEQUENCE [LARGE SCALE GENOMIC DNA]</scope>
    <source>
        <strain evidence="4">DSM 17456</strain>
    </source>
</reference>
<evidence type="ECO:0000256" key="1">
    <source>
        <dbReference type="PIRSR" id="PIRSR001522-1"/>
    </source>
</evidence>
<dbReference type="AlphaFoldDB" id="A0A1N6FM56"/>
<evidence type="ECO:0000313" key="4">
    <source>
        <dbReference type="Proteomes" id="UP000184694"/>
    </source>
</evidence>
<dbReference type="Proteomes" id="UP000184694">
    <property type="component" value="Unassembled WGS sequence"/>
</dbReference>
<accession>A0A1N6FM56</accession>
<evidence type="ECO:0000313" key="3">
    <source>
        <dbReference type="EMBL" id="SIN96342.1"/>
    </source>
</evidence>
<feature type="active site" evidence="1">
    <location>
        <position position="239"/>
    </location>
</feature>
<dbReference type="GO" id="GO:0006508">
    <property type="term" value="P:proteolysis"/>
    <property type="evidence" value="ECO:0007669"/>
    <property type="project" value="InterPro"/>
</dbReference>
<dbReference type="GO" id="GO:0004190">
    <property type="term" value="F:aspartic-type endopeptidase activity"/>
    <property type="evidence" value="ECO:0007669"/>
    <property type="project" value="InterPro"/>
</dbReference>
<keyword evidence="2" id="KW-0732">Signal</keyword>
<dbReference type="InterPro" id="IPR000036">
    <property type="entry name" value="Peptidase_A26_omptin"/>
</dbReference>
<dbReference type="InterPro" id="IPR053724">
    <property type="entry name" value="OMP_A26_sf"/>
</dbReference>
<organism evidence="3 4">
    <name type="scientific">Halodesulfovibrio marinisediminis DSM 17456</name>
    <dbReference type="NCBI Taxonomy" id="1121457"/>
    <lineage>
        <taxon>Bacteria</taxon>
        <taxon>Pseudomonadati</taxon>
        <taxon>Thermodesulfobacteriota</taxon>
        <taxon>Desulfovibrionia</taxon>
        <taxon>Desulfovibrionales</taxon>
        <taxon>Desulfovibrionaceae</taxon>
        <taxon>Halodesulfovibrio</taxon>
    </lineage>
</organism>
<dbReference type="OrthoDB" id="5464981at2"/>
<dbReference type="InterPro" id="IPR020080">
    <property type="entry name" value="OM_adhesin/peptidase_omptin"/>
</dbReference>
<dbReference type="PIRSF" id="PIRSF001522">
    <property type="entry name" value="Peptidase_A26"/>
    <property type="match status" value="1"/>
</dbReference>
<sequence length="319" mass="36564">MKSLNIFLLFCCLTPFLWNSSALAADQQITTTESTPLLNSTTATVNLNVGILNGQARELVYDIDTGKKVSELTWRLKNVPMVGLSGSIALPWRMKLNISGWIKANEAQAKMDDYDWVHEKYGEDWCHHSRTDTKLTRGELFDINLGVLIYKNNNFKTFGVVGFTHDHWRWQDGAGTYTYSINGFRDTHGTFPDLVGITYEQWFYAPYVGLQLHYQYKDWSIAGRLNGSRWTWAEDEDHHVTRDLVFRDSFKNVPFLMAGLDVSYPVSDRLSLKTSLDYKRFYHTIGNTSMSGAESGYFHNGAGIELFWWMFSIGAAYAF</sequence>
<keyword evidence="4" id="KW-1185">Reference proteome</keyword>
<evidence type="ECO:0000256" key="2">
    <source>
        <dbReference type="SAM" id="SignalP"/>
    </source>
</evidence>
<dbReference type="Pfam" id="PF01278">
    <property type="entry name" value="Omptin"/>
    <property type="match status" value="1"/>
</dbReference>
<name>A0A1N6FM56_9BACT</name>
<dbReference type="GO" id="GO:0009279">
    <property type="term" value="C:cell outer membrane"/>
    <property type="evidence" value="ECO:0007669"/>
    <property type="project" value="InterPro"/>
</dbReference>
<proteinExistence type="predicted"/>
<gene>
    <name evidence="3" type="ORF">SAMN02745161_1389</name>
</gene>